<feature type="region of interest" description="Disordered" evidence="1">
    <location>
        <begin position="78"/>
        <end position="143"/>
    </location>
</feature>
<protein>
    <submittedName>
        <fullName evidence="2">Uncharacterized protein</fullName>
    </submittedName>
</protein>
<name>A0A409VX26_9AGAR</name>
<evidence type="ECO:0000256" key="1">
    <source>
        <dbReference type="SAM" id="MobiDB-lite"/>
    </source>
</evidence>
<proteinExistence type="predicted"/>
<comment type="caution">
    <text evidence="2">The sequence shown here is derived from an EMBL/GenBank/DDBJ whole genome shotgun (WGS) entry which is preliminary data.</text>
</comment>
<evidence type="ECO:0000313" key="2">
    <source>
        <dbReference type="EMBL" id="PPQ70815.1"/>
    </source>
</evidence>
<dbReference type="InParanoid" id="A0A409VX26"/>
<accession>A0A409VX26</accession>
<dbReference type="EMBL" id="NHYE01005527">
    <property type="protein sequence ID" value="PPQ70815.1"/>
    <property type="molecule type" value="Genomic_DNA"/>
</dbReference>
<evidence type="ECO:0000313" key="3">
    <source>
        <dbReference type="Proteomes" id="UP000284706"/>
    </source>
</evidence>
<reference evidence="2 3" key="1">
    <citation type="journal article" date="2018" name="Evol. Lett.">
        <title>Horizontal gene cluster transfer increased hallucinogenic mushroom diversity.</title>
        <authorList>
            <person name="Reynolds H.T."/>
            <person name="Vijayakumar V."/>
            <person name="Gluck-Thaler E."/>
            <person name="Korotkin H.B."/>
            <person name="Matheny P.B."/>
            <person name="Slot J.C."/>
        </authorList>
    </citation>
    <scope>NUCLEOTIDE SEQUENCE [LARGE SCALE GENOMIC DNA]</scope>
    <source>
        <strain evidence="2 3">SRW20</strain>
    </source>
</reference>
<keyword evidence="3" id="KW-1185">Reference proteome</keyword>
<feature type="compositionally biased region" description="Polar residues" evidence="1">
    <location>
        <begin position="11"/>
        <end position="28"/>
    </location>
</feature>
<organism evidence="2 3">
    <name type="scientific">Gymnopilus dilepis</name>
    <dbReference type="NCBI Taxonomy" id="231916"/>
    <lineage>
        <taxon>Eukaryota</taxon>
        <taxon>Fungi</taxon>
        <taxon>Dikarya</taxon>
        <taxon>Basidiomycota</taxon>
        <taxon>Agaricomycotina</taxon>
        <taxon>Agaricomycetes</taxon>
        <taxon>Agaricomycetidae</taxon>
        <taxon>Agaricales</taxon>
        <taxon>Agaricineae</taxon>
        <taxon>Hymenogastraceae</taxon>
        <taxon>Gymnopilus</taxon>
    </lineage>
</organism>
<dbReference type="Proteomes" id="UP000284706">
    <property type="component" value="Unassembled WGS sequence"/>
</dbReference>
<sequence length="177" mass="19597">MPREPVKRSSGPDSSKIRNTQLLSSSRVEQPLRKWQALPPNFRLEGPQWKGFLTMKPTEEVLLCCREVAHVNLAAQATDHAEELGSRTGGEEEQALPRPNRFDHPSDLLPSSSSPRPPPSGTETLKSLSSSKSTNTVRFSTAEDNGATNRSIFHGIDFMDAHPLRVSMVSARARNLR</sequence>
<feature type="region of interest" description="Disordered" evidence="1">
    <location>
        <begin position="1"/>
        <end position="31"/>
    </location>
</feature>
<gene>
    <name evidence="2" type="ORF">CVT26_014059</name>
</gene>
<dbReference type="AlphaFoldDB" id="A0A409VX26"/>
<feature type="compositionally biased region" description="Low complexity" evidence="1">
    <location>
        <begin position="124"/>
        <end position="134"/>
    </location>
</feature>